<name>A0A7D5EX08_9MICO</name>
<evidence type="ECO:0000256" key="9">
    <source>
        <dbReference type="ARBA" id="ARBA00022989"/>
    </source>
</evidence>
<dbReference type="PANTHER" id="PTHR43297">
    <property type="entry name" value="OLIGOPEPTIDE TRANSPORT ATP-BINDING PROTEIN APPD"/>
    <property type="match status" value="1"/>
</dbReference>
<keyword evidence="4 11" id="KW-0813">Transport</keyword>
<evidence type="ECO:0000256" key="4">
    <source>
        <dbReference type="ARBA" id="ARBA00022448"/>
    </source>
</evidence>
<keyword evidence="9 11" id="KW-1133">Transmembrane helix</keyword>
<dbReference type="PROSITE" id="PS50893">
    <property type="entry name" value="ABC_TRANSPORTER_2"/>
    <property type="match status" value="1"/>
</dbReference>
<keyword evidence="6 11" id="KW-0812">Transmembrane</keyword>
<evidence type="ECO:0000256" key="7">
    <source>
        <dbReference type="ARBA" id="ARBA00022741"/>
    </source>
</evidence>
<dbReference type="SMART" id="SM00382">
    <property type="entry name" value="AAA"/>
    <property type="match status" value="1"/>
</dbReference>
<evidence type="ECO:0000256" key="12">
    <source>
        <dbReference type="SAM" id="MobiDB-lite"/>
    </source>
</evidence>
<gene>
    <name evidence="15" type="ORF">HW566_15690</name>
</gene>
<dbReference type="InterPro" id="IPR003593">
    <property type="entry name" value="AAA+_ATPase"/>
</dbReference>
<evidence type="ECO:0000256" key="1">
    <source>
        <dbReference type="ARBA" id="ARBA00004141"/>
    </source>
</evidence>
<dbReference type="SUPFAM" id="SSF161098">
    <property type="entry name" value="MetI-like"/>
    <property type="match status" value="1"/>
</dbReference>
<sequence>MTNTVPGRIDASALAAPPRRRRRSRWASTTGVVAIVGVAALLVIAIIGPDVWSEAATARNIADRWATAGPEHLFGTDDIGRDIFARVMVAARLSLLLTAGATAILIGGGLVIGLTAAILPRHPRRALIWVMDILLAFPWLLLVLFFSVIWNVSAVGAMLAIGLAGIPSITRLVYNMASSVTDQDYVRAARVIGVGPVGIMVKHVLPNIANPLLVQSAAAASTTLLSFAGLSFLGLGVQPPEYDWGRLLDEGLAHLYTNPMAAIGPGLAVVFAALVFTMIAETIGEQPGQGLRALAEATRAAALGRRPAAAVPPVHEPAGNLAEVRNLHISFPDGDGGVVERVHGVSLSVRPGEIVGIVGESGSGKSLTAMALAGLLERPAMIDSDVRRFDGIDLDGKLGPAERRRLGVEIGVVFQDPLTSLNPALTIGRQLTEVPRHHLGMSRAAARRRAVDGLDAVGIPDADGRLHDYPHQFSGGMRQRAMIGMALTGSPRLIIADEPTTALDVTVQRQVLAVLRSAQRATGAGIVFISHDIALVSGFCDRIVVMKDGTIVEELPAARIRDHAQDPYTKGLIACLPDMRTDRTQPLPVIGERYPHDGDGDGDRSEPEETARSGWTHVEVGR</sequence>
<evidence type="ECO:0000256" key="6">
    <source>
        <dbReference type="ARBA" id="ARBA00022692"/>
    </source>
</evidence>
<protein>
    <submittedName>
        <fullName evidence="15">Dipeptide/oligopeptide/nickel ABC transporter permease/ATP-binding protein</fullName>
    </submittedName>
</protein>
<evidence type="ECO:0000256" key="2">
    <source>
        <dbReference type="ARBA" id="ARBA00004202"/>
    </source>
</evidence>
<evidence type="ECO:0000313" key="15">
    <source>
        <dbReference type="EMBL" id="QLD13092.1"/>
    </source>
</evidence>
<dbReference type="InterPro" id="IPR000515">
    <property type="entry name" value="MetI-like"/>
</dbReference>
<dbReference type="PROSITE" id="PS50928">
    <property type="entry name" value="ABC_TM1"/>
    <property type="match status" value="1"/>
</dbReference>
<dbReference type="Gene3D" id="1.10.3720.10">
    <property type="entry name" value="MetI-like"/>
    <property type="match status" value="1"/>
</dbReference>
<evidence type="ECO:0000256" key="3">
    <source>
        <dbReference type="ARBA" id="ARBA00005417"/>
    </source>
</evidence>
<feature type="domain" description="ABC transmembrane type-1" evidence="14">
    <location>
        <begin position="91"/>
        <end position="280"/>
    </location>
</feature>
<dbReference type="Proteomes" id="UP000509638">
    <property type="component" value="Chromosome"/>
</dbReference>
<comment type="subcellular location">
    <subcellularLocation>
        <location evidence="11">Cell membrane</location>
        <topology evidence="11">Multi-pass membrane protein</topology>
    </subcellularLocation>
    <subcellularLocation>
        <location evidence="2">Cell membrane</location>
        <topology evidence="2">Peripheral membrane protein</topology>
    </subcellularLocation>
    <subcellularLocation>
        <location evidence="1">Membrane</location>
        <topology evidence="1">Multi-pass membrane protein</topology>
    </subcellularLocation>
</comment>
<evidence type="ECO:0000259" key="14">
    <source>
        <dbReference type="PROSITE" id="PS50928"/>
    </source>
</evidence>
<dbReference type="InterPro" id="IPR017871">
    <property type="entry name" value="ABC_transporter-like_CS"/>
</dbReference>
<dbReference type="Pfam" id="PF00528">
    <property type="entry name" value="BPD_transp_1"/>
    <property type="match status" value="1"/>
</dbReference>
<reference evidence="15 16" key="1">
    <citation type="submission" date="2020-06" db="EMBL/GenBank/DDBJ databases">
        <authorList>
            <person name="Jo H."/>
        </authorList>
    </citation>
    <scope>NUCLEOTIDE SEQUENCE [LARGE SCALE GENOMIC DNA]</scope>
    <source>
        <strain evidence="15 16">I46</strain>
    </source>
</reference>
<feature type="transmembrane region" description="Helical" evidence="11">
    <location>
        <begin position="155"/>
        <end position="174"/>
    </location>
</feature>
<dbReference type="GO" id="GO:0055085">
    <property type="term" value="P:transmembrane transport"/>
    <property type="evidence" value="ECO:0007669"/>
    <property type="project" value="InterPro"/>
</dbReference>
<proteinExistence type="inferred from homology"/>
<comment type="similarity">
    <text evidence="3">Belongs to the ABC transporter superfamily.</text>
</comment>
<evidence type="ECO:0000256" key="10">
    <source>
        <dbReference type="ARBA" id="ARBA00023136"/>
    </source>
</evidence>
<dbReference type="InterPro" id="IPR003439">
    <property type="entry name" value="ABC_transporter-like_ATP-bd"/>
</dbReference>
<dbReference type="InterPro" id="IPR050388">
    <property type="entry name" value="ABC_Ni/Peptide_Import"/>
</dbReference>
<keyword evidence="7" id="KW-0547">Nucleotide-binding</keyword>
<keyword evidence="8 15" id="KW-0067">ATP-binding</keyword>
<feature type="transmembrane region" description="Helical" evidence="11">
    <location>
        <begin position="95"/>
        <end position="119"/>
    </location>
</feature>
<feature type="transmembrane region" description="Helical" evidence="11">
    <location>
        <begin position="126"/>
        <end position="149"/>
    </location>
</feature>
<dbReference type="CDD" id="cd06261">
    <property type="entry name" value="TM_PBP2"/>
    <property type="match status" value="1"/>
</dbReference>
<dbReference type="GO" id="GO:0005886">
    <property type="term" value="C:plasma membrane"/>
    <property type="evidence" value="ECO:0007669"/>
    <property type="project" value="UniProtKB-SubCell"/>
</dbReference>
<evidence type="ECO:0000256" key="8">
    <source>
        <dbReference type="ARBA" id="ARBA00022840"/>
    </source>
</evidence>
<dbReference type="EMBL" id="CP058316">
    <property type="protein sequence ID" value="QLD13092.1"/>
    <property type="molecule type" value="Genomic_DNA"/>
</dbReference>
<dbReference type="AlphaFoldDB" id="A0A7D5EX08"/>
<dbReference type="InterPro" id="IPR027417">
    <property type="entry name" value="P-loop_NTPase"/>
</dbReference>
<organism evidence="15 16">
    <name type="scientific">Microbacterium oleivorans</name>
    <dbReference type="NCBI Taxonomy" id="273677"/>
    <lineage>
        <taxon>Bacteria</taxon>
        <taxon>Bacillati</taxon>
        <taxon>Actinomycetota</taxon>
        <taxon>Actinomycetes</taxon>
        <taxon>Micrococcales</taxon>
        <taxon>Microbacteriaceae</taxon>
        <taxon>Microbacterium</taxon>
    </lineage>
</organism>
<feature type="region of interest" description="Disordered" evidence="12">
    <location>
        <begin position="584"/>
        <end position="622"/>
    </location>
</feature>
<dbReference type="GO" id="GO:0005524">
    <property type="term" value="F:ATP binding"/>
    <property type="evidence" value="ECO:0007669"/>
    <property type="project" value="UniProtKB-KW"/>
</dbReference>
<feature type="transmembrane region" description="Helical" evidence="11">
    <location>
        <begin position="26"/>
        <end position="47"/>
    </location>
</feature>
<dbReference type="Pfam" id="PF00005">
    <property type="entry name" value="ABC_tran"/>
    <property type="match status" value="1"/>
</dbReference>
<feature type="compositionally biased region" description="Basic and acidic residues" evidence="12">
    <location>
        <begin position="593"/>
        <end position="611"/>
    </location>
</feature>
<keyword evidence="10 11" id="KW-0472">Membrane</keyword>
<dbReference type="PANTHER" id="PTHR43297:SF2">
    <property type="entry name" value="DIPEPTIDE TRANSPORT ATP-BINDING PROTEIN DPPD"/>
    <property type="match status" value="1"/>
</dbReference>
<dbReference type="Gene3D" id="3.40.50.300">
    <property type="entry name" value="P-loop containing nucleotide triphosphate hydrolases"/>
    <property type="match status" value="1"/>
</dbReference>
<accession>A0A7D5EX08</accession>
<dbReference type="PROSITE" id="PS00211">
    <property type="entry name" value="ABC_TRANSPORTER_1"/>
    <property type="match status" value="1"/>
</dbReference>
<evidence type="ECO:0000256" key="11">
    <source>
        <dbReference type="RuleBase" id="RU363032"/>
    </source>
</evidence>
<dbReference type="GO" id="GO:0016887">
    <property type="term" value="F:ATP hydrolysis activity"/>
    <property type="evidence" value="ECO:0007669"/>
    <property type="project" value="InterPro"/>
</dbReference>
<comment type="similarity">
    <text evidence="11">Belongs to the binding-protein-dependent transport system permease family.</text>
</comment>
<keyword evidence="5" id="KW-1003">Cell membrane</keyword>
<feature type="domain" description="ABC transporter" evidence="13">
    <location>
        <begin position="324"/>
        <end position="573"/>
    </location>
</feature>
<feature type="transmembrane region" description="Helical" evidence="11">
    <location>
        <begin position="255"/>
        <end position="279"/>
    </location>
</feature>
<evidence type="ECO:0000256" key="5">
    <source>
        <dbReference type="ARBA" id="ARBA00022475"/>
    </source>
</evidence>
<evidence type="ECO:0000313" key="16">
    <source>
        <dbReference type="Proteomes" id="UP000509638"/>
    </source>
</evidence>
<evidence type="ECO:0000259" key="13">
    <source>
        <dbReference type="PROSITE" id="PS50893"/>
    </source>
</evidence>
<dbReference type="SUPFAM" id="SSF52540">
    <property type="entry name" value="P-loop containing nucleoside triphosphate hydrolases"/>
    <property type="match status" value="1"/>
</dbReference>
<dbReference type="RefSeq" id="WP_178014455.1">
    <property type="nucleotide sequence ID" value="NZ_CP058316.1"/>
</dbReference>
<dbReference type="InterPro" id="IPR035906">
    <property type="entry name" value="MetI-like_sf"/>
</dbReference>
<dbReference type="CDD" id="cd03257">
    <property type="entry name" value="ABC_NikE_OppD_transporters"/>
    <property type="match status" value="1"/>
</dbReference>